<keyword evidence="1" id="KW-0812">Transmembrane</keyword>
<name>A0A7J7JAC1_BUGNE</name>
<organism evidence="2 3">
    <name type="scientific">Bugula neritina</name>
    <name type="common">Brown bryozoan</name>
    <name type="synonym">Sertularia neritina</name>
    <dbReference type="NCBI Taxonomy" id="10212"/>
    <lineage>
        <taxon>Eukaryota</taxon>
        <taxon>Metazoa</taxon>
        <taxon>Spiralia</taxon>
        <taxon>Lophotrochozoa</taxon>
        <taxon>Bryozoa</taxon>
        <taxon>Gymnolaemata</taxon>
        <taxon>Cheilostomatida</taxon>
        <taxon>Flustrina</taxon>
        <taxon>Buguloidea</taxon>
        <taxon>Bugulidae</taxon>
        <taxon>Bugula</taxon>
    </lineage>
</organism>
<dbReference type="AlphaFoldDB" id="A0A7J7JAC1"/>
<comment type="caution">
    <text evidence="2">The sequence shown here is derived from an EMBL/GenBank/DDBJ whole genome shotgun (WGS) entry which is preliminary data.</text>
</comment>
<feature type="transmembrane region" description="Helical" evidence="1">
    <location>
        <begin position="92"/>
        <end position="109"/>
    </location>
</feature>
<reference evidence="2" key="1">
    <citation type="submission" date="2020-06" db="EMBL/GenBank/DDBJ databases">
        <title>Draft genome of Bugula neritina, a colonial animal packing powerful symbionts and potential medicines.</title>
        <authorList>
            <person name="Rayko M."/>
        </authorList>
    </citation>
    <scope>NUCLEOTIDE SEQUENCE [LARGE SCALE GENOMIC DNA]</scope>
    <source>
        <strain evidence="2">Kwan_BN1</strain>
    </source>
</reference>
<sequence>MIHTSSAGRKYAVKKVPSCSTRFSYSIFYIANFINPELLFGCFIDNLSHLIPNLSCSLLFFSKIPTYLVIILLLPIISTCRVVSYTEKLIKIFKYLTVYLMTMIVYYSSVV</sequence>
<feature type="transmembrane region" description="Helical" evidence="1">
    <location>
        <begin position="23"/>
        <end position="44"/>
    </location>
</feature>
<evidence type="ECO:0000313" key="2">
    <source>
        <dbReference type="EMBL" id="KAF6022943.1"/>
    </source>
</evidence>
<feature type="transmembrane region" description="Helical" evidence="1">
    <location>
        <begin position="64"/>
        <end position="85"/>
    </location>
</feature>
<dbReference type="EMBL" id="VXIV02002784">
    <property type="protein sequence ID" value="KAF6022943.1"/>
    <property type="molecule type" value="Genomic_DNA"/>
</dbReference>
<keyword evidence="3" id="KW-1185">Reference proteome</keyword>
<evidence type="ECO:0000313" key="3">
    <source>
        <dbReference type="Proteomes" id="UP000593567"/>
    </source>
</evidence>
<protein>
    <submittedName>
        <fullName evidence="2">Uncharacterized protein</fullName>
    </submittedName>
</protein>
<accession>A0A7J7JAC1</accession>
<keyword evidence="1" id="KW-0472">Membrane</keyword>
<evidence type="ECO:0000256" key="1">
    <source>
        <dbReference type="SAM" id="Phobius"/>
    </source>
</evidence>
<proteinExistence type="predicted"/>
<keyword evidence="1" id="KW-1133">Transmembrane helix</keyword>
<gene>
    <name evidence="2" type="ORF">EB796_018753</name>
</gene>
<dbReference type="Proteomes" id="UP000593567">
    <property type="component" value="Unassembled WGS sequence"/>
</dbReference>